<dbReference type="InterPro" id="IPR050155">
    <property type="entry name" value="HAD-like_hydrolase_sf"/>
</dbReference>
<dbReference type="GO" id="GO:0006281">
    <property type="term" value="P:DNA repair"/>
    <property type="evidence" value="ECO:0007669"/>
    <property type="project" value="TreeGrafter"/>
</dbReference>
<name>A0A3E5E4P9_9BACT</name>
<evidence type="ECO:0000256" key="2">
    <source>
        <dbReference type="ARBA" id="ARBA00004818"/>
    </source>
</evidence>
<dbReference type="GO" id="GO:0008967">
    <property type="term" value="F:phosphoglycolate phosphatase activity"/>
    <property type="evidence" value="ECO:0007669"/>
    <property type="project" value="UniProtKB-EC"/>
</dbReference>
<comment type="caution">
    <text evidence="6">The sequence shown here is derived from an EMBL/GenBank/DDBJ whole genome shotgun (WGS) entry which is preliminary data.</text>
</comment>
<dbReference type="Pfam" id="PF00686">
    <property type="entry name" value="CBM_20"/>
    <property type="match status" value="1"/>
</dbReference>
<dbReference type="NCBIfam" id="TIGR01509">
    <property type="entry name" value="HAD-SF-IA-v3"/>
    <property type="match status" value="1"/>
</dbReference>
<dbReference type="NCBIfam" id="TIGR01662">
    <property type="entry name" value="HAD-SF-IIIA"/>
    <property type="match status" value="1"/>
</dbReference>
<keyword evidence="6" id="KW-0378">Hydrolase</keyword>
<reference evidence="6 7" key="1">
    <citation type="submission" date="2018-08" db="EMBL/GenBank/DDBJ databases">
        <title>A genome reference for cultivated species of the human gut microbiota.</title>
        <authorList>
            <person name="Zou Y."/>
            <person name="Xue W."/>
            <person name="Luo G."/>
        </authorList>
    </citation>
    <scope>NUCLEOTIDE SEQUENCE [LARGE SCALE GENOMIC DNA]</scope>
    <source>
        <strain evidence="6 7">AF24-12</strain>
    </source>
</reference>
<sequence>MKMKFSIAYAAKWGHALHVELTFAAADGYQDTMDLPMTTRDGYRWEVEMASRQNRHHPFVAVAYCYCVKDAEGKVLRRESFASARQYVFDESKNFYFQDYWLEEDNPYVEKDAFVLQQQVKFTDVNPTRLPLFDRTIIFKIHAPKLYEGEAVALLGNHPTLGKWNPAHFLQMQNNHEKDWEISVNVQAIDAPIEYKYVVIDAQTQKLKRWEFGDNRTFGVSGDEQAGGQGVPQGELRVYHQDVYVLHGGDFRIKRVPPHAQFNFDTYIFDLDGTLISSLHDLAASCNYALKLNGMPERTLEEVRMFVGSGVKKLMERAVPGGLENEKFEKTLQDFRKHYMVHNMDNTKPYPDVMEMLEELKNRGKNIAVVSNKFYAATQEICRHFFGDLVDVAIGERENIKKKPAPDTVNEALRQLHADRERAVYIGDSDVDVMTAKNSGMPCISVLWGFRDHDFLLAHGASILVSSPLQIL</sequence>
<dbReference type="PANTHER" id="PTHR43434:SF1">
    <property type="entry name" value="PHOSPHOGLYCOLATE PHOSPHATASE"/>
    <property type="match status" value="1"/>
</dbReference>
<dbReference type="SMART" id="SM01065">
    <property type="entry name" value="CBM_2"/>
    <property type="match status" value="1"/>
</dbReference>
<dbReference type="InterPro" id="IPR023198">
    <property type="entry name" value="PGP-like_dom2"/>
</dbReference>
<dbReference type="SFLD" id="SFLDG01129">
    <property type="entry name" value="C1.5:_HAD__Beta-PGM__Phosphata"/>
    <property type="match status" value="1"/>
</dbReference>
<gene>
    <name evidence="6" type="ORF">DWY11_07225</name>
</gene>
<dbReference type="SUPFAM" id="SSF49452">
    <property type="entry name" value="Starch-binding domain-like"/>
    <property type="match status" value="1"/>
</dbReference>
<dbReference type="EC" id="3.1.3.18" evidence="4"/>
<comment type="pathway">
    <text evidence="2">Organic acid metabolism; glycolate biosynthesis; glycolate from 2-phosphoglycolate: step 1/1.</text>
</comment>
<accession>A0A3E5E4P9</accession>
<dbReference type="InterPro" id="IPR006439">
    <property type="entry name" value="HAD-SF_hydro_IA"/>
</dbReference>
<dbReference type="SFLD" id="SFLDS00003">
    <property type="entry name" value="Haloacid_Dehalogenase"/>
    <property type="match status" value="1"/>
</dbReference>
<dbReference type="InterPro" id="IPR013784">
    <property type="entry name" value="Carb-bd-like_fold"/>
</dbReference>
<dbReference type="Pfam" id="PF13419">
    <property type="entry name" value="HAD_2"/>
    <property type="match status" value="1"/>
</dbReference>
<dbReference type="Proteomes" id="UP000283872">
    <property type="component" value="Unassembled WGS sequence"/>
</dbReference>
<dbReference type="PANTHER" id="PTHR43434">
    <property type="entry name" value="PHOSPHOGLYCOLATE PHOSPHATASE"/>
    <property type="match status" value="1"/>
</dbReference>
<dbReference type="Gene3D" id="3.40.50.1000">
    <property type="entry name" value="HAD superfamily/HAD-like"/>
    <property type="match status" value="1"/>
</dbReference>
<dbReference type="InterPro" id="IPR002044">
    <property type="entry name" value="CBM20"/>
</dbReference>
<dbReference type="AlphaFoldDB" id="A0A3E5E4P9"/>
<feature type="domain" description="CBM20" evidence="5">
    <location>
        <begin position="129"/>
        <end position="235"/>
    </location>
</feature>
<comment type="similarity">
    <text evidence="3">Belongs to the HAD-like hydrolase superfamily. CbbY/CbbZ/Gph/YieH family.</text>
</comment>
<proteinExistence type="inferred from homology"/>
<dbReference type="Gene3D" id="1.10.150.240">
    <property type="entry name" value="Putative phosphatase, domain 2"/>
    <property type="match status" value="1"/>
</dbReference>
<dbReference type="FunFam" id="3.40.50.1000:FF:000022">
    <property type="entry name" value="Phosphoglycolate phosphatase"/>
    <property type="match status" value="1"/>
</dbReference>
<evidence type="ECO:0000256" key="3">
    <source>
        <dbReference type="ARBA" id="ARBA00006171"/>
    </source>
</evidence>
<dbReference type="InterPro" id="IPR036412">
    <property type="entry name" value="HAD-like_sf"/>
</dbReference>
<evidence type="ECO:0000256" key="4">
    <source>
        <dbReference type="ARBA" id="ARBA00013078"/>
    </source>
</evidence>
<evidence type="ECO:0000256" key="1">
    <source>
        <dbReference type="ARBA" id="ARBA00000830"/>
    </source>
</evidence>
<dbReference type="Gene3D" id="2.60.40.10">
    <property type="entry name" value="Immunoglobulins"/>
    <property type="match status" value="1"/>
</dbReference>
<dbReference type="SUPFAM" id="SSF56784">
    <property type="entry name" value="HAD-like"/>
    <property type="match status" value="1"/>
</dbReference>
<dbReference type="InterPro" id="IPR013783">
    <property type="entry name" value="Ig-like_fold"/>
</dbReference>
<evidence type="ECO:0000313" key="6">
    <source>
        <dbReference type="EMBL" id="RGS16054.1"/>
    </source>
</evidence>
<dbReference type="PROSITE" id="PS51166">
    <property type="entry name" value="CBM20"/>
    <property type="match status" value="1"/>
</dbReference>
<protein>
    <recommendedName>
        <fullName evidence="4">phosphoglycolate phosphatase</fullName>
        <ecNumber evidence="4">3.1.3.18</ecNumber>
    </recommendedName>
</protein>
<dbReference type="InterPro" id="IPR041492">
    <property type="entry name" value="HAD_2"/>
</dbReference>
<dbReference type="GO" id="GO:2001070">
    <property type="term" value="F:starch binding"/>
    <property type="evidence" value="ECO:0007669"/>
    <property type="project" value="InterPro"/>
</dbReference>
<dbReference type="NCBIfam" id="TIGR01549">
    <property type="entry name" value="HAD-SF-IA-v1"/>
    <property type="match status" value="1"/>
</dbReference>
<dbReference type="GO" id="GO:0005829">
    <property type="term" value="C:cytosol"/>
    <property type="evidence" value="ECO:0007669"/>
    <property type="project" value="TreeGrafter"/>
</dbReference>
<dbReference type="InterPro" id="IPR023214">
    <property type="entry name" value="HAD_sf"/>
</dbReference>
<dbReference type="InterPro" id="IPR006549">
    <property type="entry name" value="HAD-SF_hydro_IIIA"/>
</dbReference>
<evidence type="ECO:0000313" key="7">
    <source>
        <dbReference type="Proteomes" id="UP000283872"/>
    </source>
</evidence>
<evidence type="ECO:0000259" key="5">
    <source>
        <dbReference type="PROSITE" id="PS51166"/>
    </source>
</evidence>
<comment type="catalytic activity">
    <reaction evidence="1">
        <text>2-phosphoglycolate + H2O = glycolate + phosphate</text>
        <dbReference type="Rhea" id="RHEA:14369"/>
        <dbReference type="ChEBI" id="CHEBI:15377"/>
        <dbReference type="ChEBI" id="CHEBI:29805"/>
        <dbReference type="ChEBI" id="CHEBI:43474"/>
        <dbReference type="ChEBI" id="CHEBI:58033"/>
        <dbReference type="EC" id="3.1.3.18"/>
    </reaction>
</comment>
<organism evidence="6 7">
    <name type="scientific">Segatella copri</name>
    <dbReference type="NCBI Taxonomy" id="165179"/>
    <lineage>
        <taxon>Bacteria</taxon>
        <taxon>Pseudomonadati</taxon>
        <taxon>Bacteroidota</taxon>
        <taxon>Bacteroidia</taxon>
        <taxon>Bacteroidales</taxon>
        <taxon>Prevotellaceae</taxon>
        <taxon>Segatella</taxon>
    </lineage>
</organism>
<dbReference type="EMBL" id="QRVA01000014">
    <property type="protein sequence ID" value="RGS16054.1"/>
    <property type="molecule type" value="Genomic_DNA"/>
</dbReference>